<name>A0ABY9RHV0_9BURK</name>
<dbReference type="Pfam" id="PF09685">
    <property type="entry name" value="MamF_MmsF"/>
    <property type="match status" value="1"/>
</dbReference>
<evidence type="ECO:0000313" key="7">
    <source>
        <dbReference type="Proteomes" id="UP001181355"/>
    </source>
</evidence>
<protein>
    <recommendedName>
        <fullName evidence="8">Cytochrome C oxidase subunit III</fullName>
    </recommendedName>
</protein>
<proteinExistence type="predicted"/>
<feature type="transmembrane region" description="Helical" evidence="5">
    <location>
        <begin position="24"/>
        <end position="47"/>
    </location>
</feature>
<organism evidence="6 7">
    <name type="scientific">Undibacterium cyanobacteriorum</name>
    <dbReference type="NCBI Taxonomy" id="3073561"/>
    <lineage>
        <taxon>Bacteria</taxon>
        <taxon>Pseudomonadati</taxon>
        <taxon>Pseudomonadota</taxon>
        <taxon>Betaproteobacteria</taxon>
        <taxon>Burkholderiales</taxon>
        <taxon>Oxalobacteraceae</taxon>
        <taxon>Undibacterium</taxon>
    </lineage>
</organism>
<accession>A0ABY9RHV0</accession>
<feature type="transmembrane region" description="Helical" evidence="5">
    <location>
        <begin position="97"/>
        <end position="116"/>
    </location>
</feature>
<dbReference type="EMBL" id="CP133720">
    <property type="protein sequence ID" value="WMW80235.1"/>
    <property type="molecule type" value="Genomic_DNA"/>
</dbReference>
<keyword evidence="7" id="KW-1185">Reference proteome</keyword>
<reference evidence="6" key="1">
    <citation type="submission" date="2023-09" db="EMBL/GenBank/DDBJ databases">
        <title>Undibacterium sp. 20NA77.5 isolated from freshwater.</title>
        <authorList>
            <person name="Le V."/>
            <person name="Ko S.-R."/>
            <person name="Ahn C.-Y."/>
            <person name="Oh H.-M."/>
        </authorList>
    </citation>
    <scope>NUCLEOTIDE SEQUENCE</scope>
    <source>
        <strain evidence="6">20NA77.5</strain>
    </source>
</reference>
<dbReference type="RefSeq" id="WP_309481728.1">
    <property type="nucleotide sequence ID" value="NZ_CP133720.1"/>
</dbReference>
<evidence type="ECO:0000256" key="3">
    <source>
        <dbReference type="ARBA" id="ARBA00022989"/>
    </source>
</evidence>
<evidence type="ECO:0000256" key="2">
    <source>
        <dbReference type="ARBA" id="ARBA00022692"/>
    </source>
</evidence>
<keyword evidence="3 5" id="KW-1133">Transmembrane helix</keyword>
<dbReference type="Proteomes" id="UP001181355">
    <property type="component" value="Chromosome"/>
</dbReference>
<feature type="transmembrane region" description="Helical" evidence="5">
    <location>
        <begin position="67"/>
        <end position="85"/>
    </location>
</feature>
<keyword evidence="2 5" id="KW-0812">Transmembrane</keyword>
<evidence type="ECO:0000256" key="1">
    <source>
        <dbReference type="ARBA" id="ARBA00004141"/>
    </source>
</evidence>
<keyword evidence="4 5" id="KW-0472">Membrane</keyword>
<gene>
    <name evidence="6" type="ORF">RF679_16515</name>
</gene>
<evidence type="ECO:0000256" key="4">
    <source>
        <dbReference type="ARBA" id="ARBA00023136"/>
    </source>
</evidence>
<sequence length="141" mass="15347">MSAPTSSSNTPASEEELNLAVRAAALYLLNILLLPGLAFVLLLAMLVRHHQHPSALVRNHLEQALRASLCAGFMLVLVSAMVLLYGDIHHVHTWMGLILYVLCLHSVFILFGVLALSHAQAGRLFRYPLIGGAKLDSQFPG</sequence>
<evidence type="ECO:0008006" key="8">
    <source>
        <dbReference type="Google" id="ProtNLM"/>
    </source>
</evidence>
<comment type="subcellular location">
    <subcellularLocation>
        <location evidence="1">Membrane</location>
        <topology evidence="1">Multi-pass membrane protein</topology>
    </subcellularLocation>
</comment>
<evidence type="ECO:0000313" key="6">
    <source>
        <dbReference type="EMBL" id="WMW80235.1"/>
    </source>
</evidence>
<evidence type="ECO:0000256" key="5">
    <source>
        <dbReference type="SAM" id="Phobius"/>
    </source>
</evidence>
<dbReference type="InterPro" id="IPR019109">
    <property type="entry name" value="MamF_MmsF"/>
</dbReference>